<evidence type="ECO:0000256" key="1">
    <source>
        <dbReference type="SAM" id="MobiDB-lite"/>
    </source>
</evidence>
<organism evidence="2 3">
    <name type="scientific">Tegillarca granosa</name>
    <name type="common">Malaysian cockle</name>
    <name type="synonym">Anadara granosa</name>
    <dbReference type="NCBI Taxonomy" id="220873"/>
    <lineage>
        <taxon>Eukaryota</taxon>
        <taxon>Metazoa</taxon>
        <taxon>Spiralia</taxon>
        <taxon>Lophotrochozoa</taxon>
        <taxon>Mollusca</taxon>
        <taxon>Bivalvia</taxon>
        <taxon>Autobranchia</taxon>
        <taxon>Pteriomorphia</taxon>
        <taxon>Arcoida</taxon>
        <taxon>Arcoidea</taxon>
        <taxon>Arcidae</taxon>
        <taxon>Tegillarca</taxon>
    </lineage>
</organism>
<keyword evidence="3" id="KW-1185">Reference proteome</keyword>
<accession>A0ABQ9FFI9</accession>
<name>A0ABQ9FFI9_TEGGR</name>
<gene>
    <name evidence="2" type="ORF">KUTeg_006112</name>
</gene>
<reference evidence="2 3" key="1">
    <citation type="submission" date="2022-12" db="EMBL/GenBank/DDBJ databases">
        <title>Chromosome-level genome of Tegillarca granosa.</title>
        <authorList>
            <person name="Kim J."/>
        </authorList>
    </citation>
    <scope>NUCLEOTIDE SEQUENCE [LARGE SCALE GENOMIC DNA]</scope>
    <source>
        <strain evidence="2">Teg-2019</strain>
        <tissue evidence="2">Adductor muscle</tissue>
    </source>
</reference>
<feature type="region of interest" description="Disordered" evidence="1">
    <location>
        <begin position="62"/>
        <end position="110"/>
    </location>
</feature>
<evidence type="ECO:0000313" key="3">
    <source>
        <dbReference type="Proteomes" id="UP001217089"/>
    </source>
</evidence>
<comment type="caution">
    <text evidence="2">The sequence shown here is derived from an EMBL/GenBank/DDBJ whole genome shotgun (WGS) entry which is preliminary data.</text>
</comment>
<protein>
    <submittedName>
        <fullName evidence="2">Uncharacterized protein</fullName>
    </submittedName>
</protein>
<evidence type="ECO:0000313" key="2">
    <source>
        <dbReference type="EMBL" id="KAJ8316098.1"/>
    </source>
</evidence>
<dbReference type="EMBL" id="JARBDR010000328">
    <property type="protein sequence ID" value="KAJ8316098.1"/>
    <property type="molecule type" value="Genomic_DNA"/>
</dbReference>
<feature type="compositionally biased region" description="Basic residues" evidence="1">
    <location>
        <begin position="83"/>
        <end position="100"/>
    </location>
</feature>
<sequence>MKRGTLGGEILDKSGINVLGALTNSGTRCLNTEDGVGLSTENMVGFLKKFIKSVLIKSIWDLQHQKGRNRKDPQKQRQQQKNEKKRKKDKEKKKRKRKDKNKTVSCLKSK</sequence>
<dbReference type="Proteomes" id="UP001217089">
    <property type="component" value="Unassembled WGS sequence"/>
</dbReference>
<proteinExistence type="predicted"/>